<evidence type="ECO:0000313" key="9">
    <source>
        <dbReference type="Proteomes" id="UP001289374"/>
    </source>
</evidence>
<feature type="region of interest" description="Disordered" evidence="5">
    <location>
        <begin position="1"/>
        <end position="29"/>
    </location>
</feature>
<keyword evidence="2 6" id="KW-0812">Transmembrane</keyword>
<name>A0AAE1T5T5_9LAMI</name>
<comment type="subcellular location">
    <subcellularLocation>
        <location evidence="1">Membrane</location>
        <topology evidence="1">Single-pass membrane protein</topology>
    </subcellularLocation>
</comment>
<sequence>MTATKHSDTSSDGQPLLSEPQSPQPHPPQYVIVLPPYPPPHRHRLFRKSWQRCLFCFATFLLFLIAAAYLLWPSDPELSIVRLRLERLRFHLRPKVSLDITMDLTIRVRNQDFYELDYDSLLVAIGYRGKRLGYVTSDGGHIKARGSSYVNATLQLDRVEILSDVVLLIEDLAKGAVTFDTESEITGKLGVVVFDLPLKWIMHGLSKNMMNLSIELLVIVYFDYAILDARYMNNVILLKLLCSLILIYLTKVKCEVIVNTKNQTVSRQSCYPEVSETQMHKIVTVEFRFAAWGGVYGTEYLGSKEHHIEKGYSILAVDLVLR</sequence>
<protein>
    <recommendedName>
        <fullName evidence="7">Late embryogenesis abundant protein LEA-2 subgroup domain-containing protein</fullName>
    </recommendedName>
</protein>
<accession>A0AAE1T5T5</accession>
<dbReference type="Proteomes" id="UP001289374">
    <property type="component" value="Unassembled WGS sequence"/>
</dbReference>
<evidence type="ECO:0000256" key="6">
    <source>
        <dbReference type="SAM" id="Phobius"/>
    </source>
</evidence>
<reference evidence="8" key="1">
    <citation type="submission" date="2020-06" db="EMBL/GenBank/DDBJ databases">
        <authorList>
            <person name="Li T."/>
            <person name="Hu X."/>
            <person name="Zhang T."/>
            <person name="Song X."/>
            <person name="Zhang H."/>
            <person name="Dai N."/>
            <person name="Sheng W."/>
            <person name="Hou X."/>
            <person name="Wei L."/>
        </authorList>
    </citation>
    <scope>NUCLEOTIDE SEQUENCE</scope>
    <source>
        <strain evidence="8">K16</strain>
        <tissue evidence="8">Leaf</tissue>
    </source>
</reference>
<proteinExistence type="predicted"/>
<dbReference type="InterPro" id="IPR044839">
    <property type="entry name" value="NDR1-like"/>
</dbReference>
<evidence type="ECO:0000256" key="1">
    <source>
        <dbReference type="ARBA" id="ARBA00004167"/>
    </source>
</evidence>
<dbReference type="PANTHER" id="PTHR31234:SF4">
    <property type="entry name" value="EXPRESSED PROTEIN"/>
    <property type="match status" value="1"/>
</dbReference>
<dbReference type="EMBL" id="JACGWL010000822">
    <property type="protein sequence ID" value="KAK4381741.1"/>
    <property type="molecule type" value="Genomic_DNA"/>
</dbReference>
<dbReference type="PANTHER" id="PTHR31234">
    <property type="entry name" value="LATE EMBRYOGENESIS ABUNDANT (LEA) HYDROXYPROLINE-RICH GLYCOPROTEIN FAMILY"/>
    <property type="match status" value="1"/>
</dbReference>
<evidence type="ECO:0000259" key="7">
    <source>
        <dbReference type="Pfam" id="PF03168"/>
    </source>
</evidence>
<dbReference type="Pfam" id="PF03168">
    <property type="entry name" value="LEA_2"/>
    <property type="match status" value="1"/>
</dbReference>
<keyword evidence="4 6" id="KW-0472">Membrane</keyword>
<evidence type="ECO:0000313" key="8">
    <source>
        <dbReference type="EMBL" id="KAK4381741.1"/>
    </source>
</evidence>
<dbReference type="SUPFAM" id="SSF117070">
    <property type="entry name" value="LEA14-like"/>
    <property type="match status" value="1"/>
</dbReference>
<evidence type="ECO:0000256" key="5">
    <source>
        <dbReference type="SAM" id="MobiDB-lite"/>
    </source>
</evidence>
<dbReference type="AlphaFoldDB" id="A0AAE1T5T5"/>
<dbReference type="Gene3D" id="2.60.40.1820">
    <property type="match status" value="1"/>
</dbReference>
<dbReference type="GO" id="GO:0016020">
    <property type="term" value="C:membrane"/>
    <property type="evidence" value="ECO:0007669"/>
    <property type="project" value="UniProtKB-SubCell"/>
</dbReference>
<feature type="domain" description="Late embryogenesis abundant protein LEA-2 subgroup" evidence="7">
    <location>
        <begin position="105"/>
        <end position="197"/>
    </location>
</feature>
<evidence type="ECO:0000256" key="2">
    <source>
        <dbReference type="ARBA" id="ARBA00022692"/>
    </source>
</evidence>
<keyword evidence="3 6" id="KW-1133">Transmembrane helix</keyword>
<evidence type="ECO:0000256" key="4">
    <source>
        <dbReference type="ARBA" id="ARBA00023136"/>
    </source>
</evidence>
<organism evidence="8 9">
    <name type="scientific">Sesamum angolense</name>
    <dbReference type="NCBI Taxonomy" id="2727404"/>
    <lineage>
        <taxon>Eukaryota</taxon>
        <taxon>Viridiplantae</taxon>
        <taxon>Streptophyta</taxon>
        <taxon>Embryophyta</taxon>
        <taxon>Tracheophyta</taxon>
        <taxon>Spermatophyta</taxon>
        <taxon>Magnoliopsida</taxon>
        <taxon>eudicotyledons</taxon>
        <taxon>Gunneridae</taxon>
        <taxon>Pentapetalae</taxon>
        <taxon>asterids</taxon>
        <taxon>lamiids</taxon>
        <taxon>Lamiales</taxon>
        <taxon>Pedaliaceae</taxon>
        <taxon>Sesamum</taxon>
    </lineage>
</organism>
<dbReference type="GO" id="GO:0098542">
    <property type="term" value="P:defense response to other organism"/>
    <property type="evidence" value="ECO:0007669"/>
    <property type="project" value="InterPro"/>
</dbReference>
<evidence type="ECO:0000256" key="3">
    <source>
        <dbReference type="ARBA" id="ARBA00022989"/>
    </source>
</evidence>
<feature type="transmembrane region" description="Helical" evidence="6">
    <location>
        <begin position="53"/>
        <end position="72"/>
    </location>
</feature>
<dbReference type="InterPro" id="IPR004864">
    <property type="entry name" value="LEA_2"/>
</dbReference>
<reference evidence="8" key="2">
    <citation type="journal article" date="2024" name="Plant">
        <title>Genomic evolution and insights into agronomic trait innovations of Sesamum species.</title>
        <authorList>
            <person name="Miao H."/>
            <person name="Wang L."/>
            <person name="Qu L."/>
            <person name="Liu H."/>
            <person name="Sun Y."/>
            <person name="Le M."/>
            <person name="Wang Q."/>
            <person name="Wei S."/>
            <person name="Zheng Y."/>
            <person name="Lin W."/>
            <person name="Duan Y."/>
            <person name="Cao H."/>
            <person name="Xiong S."/>
            <person name="Wang X."/>
            <person name="Wei L."/>
            <person name="Li C."/>
            <person name="Ma Q."/>
            <person name="Ju M."/>
            <person name="Zhao R."/>
            <person name="Li G."/>
            <person name="Mu C."/>
            <person name="Tian Q."/>
            <person name="Mei H."/>
            <person name="Zhang T."/>
            <person name="Gao T."/>
            <person name="Zhang H."/>
        </authorList>
    </citation>
    <scope>NUCLEOTIDE SEQUENCE</scope>
    <source>
        <strain evidence="8">K16</strain>
    </source>
</reference>
<comment type="caution">
    <text evidence="8">The sequence shown here is derived from an EMBL/GenBank/DDBJ whole genome shotgun (WGS) entry which is preliminary data.</text>
</comment>
<keyword evidence="9" id="KW-1185">Reference proteome</keyword>
<gene>
    <name evidence="8" type="ORF">Sango_2940500</name>
</gene>